<dbReference type="InterPro" id="IPR036624">
    <property type="entry name" value="Hcp1-lik_sf"/>
</dbReference>
<accession>A0A3N0GDJ8</accession>
<gene>
    <name evidence="1" type="ORF">EF878_00180</name>
</gene>
<dbReference type="Pfam" id="PF05638">
    <property type="entry name" value="T6SS_HCP"/>
    <property type="match status" value="1"/>
</dbReference>
<dbReference type="SUPFAM" id="SSF141452">
    <property type="entry name" value="Hcp1-like"/>
    <property type="match status" value="1"/>
</dbReference>
<protein>
    <submittedName>
        <fullName evidence="1">Hcp family type VI secretion system effector</fullName>
    </submittedName>
</protein>
<dbReference type="EMBL" id="RJLR01000002">
    <property type="protein sequence ID" value="RNM10218.1"/>
    <property type="molecule type" value="Genomic_DNA"/>
</dbReference>
<dbReference type="RefSeq" id="WP_123251805.1">
    <property type="nucleotide sequence ID" value="NZ_RJLR01000002.1"/>
</dbReference>
<dbReference type="InterPro" id="IPR008514">
    <property type="entry name" value="T6SS_Hcp"/>
</dbReference>
<dbReference type="Proteomes" id="UP000276061">
    <property type="component" value="Unassembled WGS sequence"/>
</dbReference>
<comment type="caution">
    <text evidence="1">The sequence shown here is derived from an EMBL/GenBank/DDBJ whole genome shotgun (WGS) entry which is preliminary data.</text>
</comment>
<dbReference type="NCBIfam" id="TIGR03344">
    <property type="entry name" value="VI_effect_Hcp1"/>
    <property type="match status" value="1"/>
</dbReference>
<dbReference type="AlphaFoldDB" id="A0A3N0GDJ8"/>
<dbReference type="PANTHER" id="PTHR34319">
    <property type="entry name" value="MAJOR EXPORTED PROTEIN"/>
    <property type="match status" value="1"/>
</dbReference>
<sequence>MANIIYLKIEGKNQGLISSGCGSYDSIGNKWQQGHEDEIFVYELNNWIDRIDNVNCHPVEIRKPIDKATPLLLTALNDNEYVECKFLFYRTNGSGSLEVYFSITLQDAKINNIKMNYPNCVTHNDSQPDEMISFTYKTMLCEHIKAGTSAYCLWESNSF</sequence>
<dbReference type="InterPro" id="IPR052947">
    <property type="entry name" value="T6SS_Hcp1_domain"/>
</dbReference>
<dbReference type="PANTHER" id="PTHR34319:SF7">
    <property type="entry name" value="HNH ENDONUCLEASE DOMAIN-CONTAINING PROTEIN"/>
    <property type="match status" value="1"/>
</dbReference>
<evidence type="ECO:0000313" key="2">
    <source>
        <dbReference type="Proteomes" id="UP000276061"/>
    </source>
</evidence>
<dbReference type="OrthoDB" id="5674026at2"/>
<name>A0A3N0GDJ8_9GAMM</name>
<reference evidence="1 2" key="1">
    <citation type="submission" date="2018-11" db="EMBL/GenBank/DDBJ databases">
        <title>Characterization of surface water Dickeya isolates.</title>
        <authorList>
            <person name="Van Gijsegem F."/>
            <person name="Pedron J."/>
        </authorList>
    </citation>
    <scope>NUCLEOTIDE SEQUENCE [LARGE SCALE GENOMIC DNA]</scope>
    <source>
        <strain evidence="1 2">FVG1-MFV-O17</strain>
    </source>
</reference>
<evidence type="ECO:0000313" key="1">
    <source>
        <dbReference type="EMBL" id="RNM10218.1"/>
    </source>
</evidence>
<proteinExistence type="predicted"/>
<dbReference type="Gene3D" id="2.30.110.20">
    <property type="entry name" value="Hcp1-like"/>
    <property type="match status" value="1"/>
</dbReference>
<organism evidence="1 2">
    <name type="scientific">Dickeya undicola</name>
    <dbReference type="NCBI Taxonomy" id="1577887"/>
    <lineage>
        <taxon>Bacteria</taxon>
        <taxon>Pseudomonadati</taxon>
        <taxon>Pseudomonadota</taxon>
        <taxon>Gammaproteobacteria</taxon>
        <taxon>Enterobacterales</taxon>
        <taxon>Pectobacteriaceae</taxon>
        <taxon>Dickeya</taxon>
    </lineage>
</organism>